<accession>A0ABP6INZ7</accession>
<dbReference type="Gene3D" id="3.40.50.300">
    <property type="entry name" value="P-loop containing nucleotide triphosphate hydrolases"/>
    <property type="match status" value="2"/>
</dbReference>
<evidence type="ECO:0000256" key="4">
    <source>
        <dbReference type="ARBA" id="ARBA00022840"/>
    </source>
</evidence>
<feature type="region of interest" description="Disordered" evidence="5">
    <location>
        <begin position="237"/>
        <end position="278"/>
    </location>
</feature>
<dbReference type="Proteomes" id="UP001500831">
    <property type="component" value="Unassembled WGS sequence"/>
</dbReference>
<gene>
    <name evidence="7" type="ORF">GCM10010517_69620</name>
</gene>
<reference evidence="8" key="1">
    <citation type="journal article" date="2019" name="Int. J. Syst. Evol. Microbiol.">
        <title>The Global Catalogue of Microorganisms (GCM) 10K type strain sequencing project: providing services to taxonomists for standard genome sequencing and annotation.</title>
        <authorList>
            <consortium name="The Broad Institute Genomics Platform"/>
            <consortium name="The Broad Institute Genome Sequencing Center for Infectious Disease"/>
            <person name="Wu L."/>
            <person name="Ma J."/>
        </authorList>
    </citation>
    <scope>NUCLEOTIDE SEQUENCE [LARGE SCALE GENOMIC DNA]</scope>
    <source>
        <strain evidence="8">JCM 6242</strain>
    </source>
</reference>
<feature type="compositionally biased region" description="Low complexity" evidence="5">
    <location>
        <begin position="246"/>
        <end position="278"/>
    </location>
</feature>
<evidence type="ECO:0000256" key="2">
    <source>
        <dbReference type="ARBA" id="ARBA00022737"/>
    </source>
</evidence>
<dbReference type="InterPro" id="IPR003439">
    <property type="entry name" value="ABC_transporter-like_ATP-bd"/>
</dbReference>
<comment type="caution">
    <text evidence="7">The sequence shown here is derived from an EMBL/GenBank/DDBJ whole genome shotgun (WGS) entry which is preliminary data.</text>
</comment>
<dbReference type="GO" id="GO:0005524">
    <property type="term" value="F:ATP binding"/>
    <property type="evidence" value="ECO:0007669"/>
    <property type="project" value="UniProtKB-KW"/>
</dbReference>
<dbReference type="InterPro" id="IPR050107">
    <property type="entry name" value="ABC_carbohydrate_import_ATPase"/>
</dbReference>
<feature type="domain" description="ABC transporter" evidence="6">
    <location>
        <begin position="1"/>
        <end position="234"/>
    </location>
</feature>
<keyword evidence="3" id="KW-0547">Nucleotide-binding</keyword>
<feature type="domain" description="ABC transporter" evidence="6">
    <location>
        <begin position="281"/>
        <end position="527"/>
    </location>
</feature>
<dbReference type="CDD" id="cd03215">
    <property type="entry name" value="ABC_Carb_Monos_II"/>
    <property type="match status" value="1"/>
</dbReference>
<dbReference type="SUPFAM" id="SSF52540">
    <property type="entry name" value="P-loop containing nucleoside triphosphate hydrolases"/>
    <property type="match status" value="2"/>
</dbReference>
<dbReference type="PROSITE" id="PS00211">
    <property type="entry name" value="ABC_TRANSPORTER_1"/>
    <property type="match status" value="1"/>
</dbReference>
<dbReference type="PROSITE" id="PS50893">
    <property type="entry name" value="ABC_TRANSPORTER_2"/>
    <property type="match status" value="2"/>
</dbReference>
<name>A0ABP6INZ7_9ACTN</name>
<dbReference type="InterPro" id="IPR003593">
    <property type="entry name" value="AAA+_ATPase"/>
</dbReference>
<proteinExistence type="predicted"/>
<evidence type="ECO:0000313" key="7">
    <source>
        <dbReference type="EMBL" id="GAA2903636.1"/>
    </source>
</evidence>
<keyword evidence="1" id="KW-0813">Transport</keyword>
<dbReference type="InterPro" id="IPR027417">
    <property type="entry name" value="P-loop_NTPase"/>
</dbReference>
<evidence type="ECO:0000256" key="3">
    <source>
        <dbReference type="ARBA" id="ARBA00022741"/>
    </source>
</evidence>
<dbReference type="PANTHER" id="PTHR43790">
    <property type="entry name" value="CARBOHYDRATE TRANSPORT ATP-BINDING PROTEIN MG119-RELATED"/>
    <property type="match status" value="1"/>
</dbReference>
<dbReference type="SMART" id="SM00382">
    <property type="entry name" value="AAA"/>
    <property type="match status" value="2"/>
</dbReference>
<protein>
    <submittedName>
        <fullName evidence="7">Sugar ABC transporter ATP-binding protein</fullName>
    </submittedName>
</protein>
<sequence>MRGIRKSFGDVEVLHGVDLDAAPGSVLALLGENGAGKSTLVRVIAGDLHPDAGEIALDGTPHDIRDVATARRLGIRLIYQEISDAPPLTVAENIVLGAWPTRRGFVRNGETRATARRVLGELGVDLPLDSPVGSLRLGERQTVEIARALAGQGRCLIFDEPTAALSDAETERLFEVINGLRGRGVSILYITHRLDEVFRLADEVCVLRDGHIVLHDKVSAVGKDQVVEAMVGRTVERRRRGRDLTAPDGGLPAAGPAAQGPPSDGGSPASGELPAGGDSAAGGGPVLVELAGARSGDAFADVDLAVRAGEIVTLYGKVGSGASEVAEAIFGMHPVDGGTLTVEGRRARFRHPADAIAAGIGCLPGDRQREAMFRSRSVAENLAAPTWRSIARAGTFLTRRSEAVAYGRWHDTLRIRSRNDPEQQIWTLSGGNQQKVVLGRWLERGSRILVLVEPTRGVDVGARQEIYRAIRSLAGRGSAIVVATSDYEDVVELADRAIVMVRGRTVAEFTGDAITVEALTQAAGGVINA</sequence>
<keyword evidence="4 7" id="KW-0067">ATP-binding</keyword>
<dbReference type="EMBL" id="BAAAVI010000077">
    <property type="protein sequence ID" value="GAA2903636.1"/>
    <property type="molecule type" value="Genomic_DNA"/>
</dbReference>
<dbReference type="Pfam" id="PF00005">
    <property type="entry name" value="ABC_tran"/>
    <property type="match status" value="2"/>
</dbReference>
<evidence type="ECO:0000256" key="1">
    <source>
        <dbReference type="ARBA" id="ARBA00022448"/>
    </source>
</evidence>
<dbReference type="PANTHER" id="PTHR43790:SF9">
    <property type="entry name" value="GALACTOFURANOSE TRANSPORTER ATP-BINDING PROTEIN YTFR"/>
    <property type="match status" value="1"/>
</dbReference>
<evidence type="ECO:0000259" key="6">
    <source>
        <dbReference type="PROSITE" id="PS50893"/>
    </source>
</evidence>
<organism evidence="7 8">
    <name type="scientific">Streptosporangium fragile</name>
    <dbReference type="NCBI Taxonomy" id="46186"/>
    <lineage>
        <taxon>Bacteria</taxon>
        <taxon>Bacillati</taxon>
        <taxon>Actinomycetota</taxon>
        <taxon>Actinomycetes</taxon>
        <taxon>Streptosporangiales</taxon>
        <taxon>Streptosporangiaceae</taxon>
        <taxon>Streptosporangium</taxon>
    </lineage>
</organism>
<keyword evidence="8" id="KW-1185">Reference proteome</keyword>
<keyword evidence="2" id="KW-0677">Repeat</keyword>
<dbReference type="CDD" id="cd03216">
    <property type="entry name" value="ABC_Carb_Monos_I"/>
    <property type="match status" value="1"/>
</dbReference>
<evidence type="ECO:0000256" key="5">
    <source>
        <dbReference type="SAM" id="MobiDB-lite"/>
    </source>
</evidence>
<dbReference type="InterPro" id="IPR017871">
    <property type="entry name" value="ABC_transporter-like_CS"/>
</dbReference>
<evidence type="ECO:0000313" key="8">
    <source>
        <dbReference type="Proteomes" id="UP001500831"/>
    </source>
</evidence>